<dbReference type="EMBL" id="JANVFS010000003">
    <property type="protein sequence ID" value="KAJ4493544.1"/>
    <property type="molecule type" value="Genomic_DNA"/>
</dbReference>
<dbReference type="Proteomes" id="UP001150238">
    <property type="component" value="Unassembled WGS sequence"/>
</dbReference>
<gene>
    <name evidence="3" type="ORF">C8J55DRAFT_417506</name>
</gene>
<protein>
    <submittedName>
        <fullName evidence="3">FAD dependent oxidoreductase</fullName>
    </submittedName>
</protein>
<dbReference type="Pfam" id="PF01266">
    <property type="entry name" value="DAO"/>
    <property type="match status" value="1"/>
</dbReference>
<feature type="domain" description="FAD dependent oxidoreductase" evidence="2">
    <location>
        <begin position="46"/>
        <end position="495"/>
    </location>
</feature>
<dbReference type="Gene3D" id="3.50.50.60">
    <property type="entry name" value="FAD/NAD(P)-binding domain"/>
    <property type="match status" value="1"/>
</dbReference>
<dbReference type="PANTHER" id="PTHR13847">
    <property type="entry name" value="SARCOSINE DEHYDROGENASE-RELATED"/>
    <property type="match status" value="1"/>
</dbReference>
<reference evidence="3" key="2">
    <citation type="journal article" date="2023" name="Proc. Natl. Acad. Sci. U.S.A.">
        <title>A global phylogenomic analysis of the shiitake genus Lentinula.</title>
        <authorList>
            <person name="Sierra-Patev S."/>
            <person name="Min B."/>
            <person name="Naranjo-Ortiz M."/>
            <person name="Looney B."/>
            <person name="Konkel Z."/>
            <person name="Slot J.C."/>
            <person name="Sakamoto Y."/>
            <person name="Steenwyk J.L."/>
            <person name="Rokas A."/>
            <person name="Carro J."/>
            <person name="Camarero S."/>
            <person name="Ferreira P."/>
            <person name="Molpeceres G."/>
            <person name="Ruiz-Duenas F.J."/>
            <person name="Serrano A."/>
            <person name="Henrissat B."/>
            <person name="Drula E."/>
            <person name="Hughes K.W."/>
            <person name="Mata J.L."/>
            <person name="Ishikawa N.K."/>
            <person name="Vargas-Isla R."/>
            <person name="Ushijima S."/>
            <person name="Smith C.A."/>
            <person name="Donoghue J."/>
            <person name="Ahrendt S."/>
            <person name="Andreopoulos W."/>
            <person name="He G."/>
            <person name="LaButti K."/>
            <person name="Lipzen A."/>
            <person name="Ng V."/>
            <person name="Riley R."/>
            <person name="Sandor L."/>
            <person name="Barry K."/>
            <person name="Martinez A.T."/>
            <person name="Xiao Y."/>
            <person name="Gibbons J.G."/>
            <person name="Terashima K."/>
            <person name="Grigoriev I.V."/>
            <person name="Hibbett D."/>
        </authorList>
    </citation>
    <scope>NUCLEOTIDE SEQUENCE</scope>
    <source>
        <strain evidence="3">Sp2 HRB7682 ss15</strain>
    </source>
</reference>
<dbReference type="SUPFAM" id="SSF51905">
    <property type="entry name" value="FAD/NAD(P)-binding domain"/>
    <property type="match status" value="1"/>
</dbReference>
<evidence type="ECO:0000313" key="3">
    <source>
        <dbReference type="EMBL" id="KAJ4493544.1"/>
    </source>
</evidence>
<dbReference type="InterPro" id="IPR036188">
    <property type="entry name" value="FAD/NAD-bd_sf"/>
</dbReference>
<accession>A0A9W9B0C5</accession>
<reference evidence="3" key="1">
    <citation type="submission" date="2022-08" db="EMBL/GenBank/DDBJ databases">
        <authorList>
            <consortium name="DOE Joint Genome Institute"/>
            <person name="Min B."/>
            <person name="Riley R."/>
            <person name="Sierra-Patev S."/>
            <person name="Naranjo-Ortiz M."/>
            <person name="Looney B."/>
            <person name="Konkel Z."/>
            <person name="Slot J.C."/>
            <person name="Sakamoto Y."/>
            <person name="Steenwyk J.L."/>
            <person name="Rokas A."/>
            <person name="Carro J."/>
            <person name="Camarero S."/>
            <person name="Ferreira P."/>
            <person name="Molpeceres G."/>
            <person name="Ruiz-Duenas F.J."/>
            <person name="Serrano A."/>
            <person name="Henrissat B."/>
            <person name="Drula E."/>
            <person name="Hughes K.W."/>
            <person name="Mata J.L."/>
            <person name="Ishikawa N.K."/>
            <person name="Vargas-Isla R."/>
            <person name="Ushijima S."/>
            <person name="Smith C.A."/>
            <person name="Ahrendt S."/>
            <person name="Andreopoulos W."/>
            <person name="He G."/>
            <person name="Labutti K."/>
            <person name="Lipzen A."/>
            <person name="Ng V."/>
            <person name="Sandor L."/>
            <person name="Barry K."/>
            <person name="Martinez A.T."/>
            <person name="Xiao Y."/>
            <person name="Gibbons J.G."/>
            <person name="Terashima K."/>
            <person name="Hibbett D.S."/>
            <person name="Grigoriev I.V."/>
        </authorList>
    </citation>
    <scope>NUCLEOTIDE SEQUENCE</scope>
    <source>
        <strain evidence="3">Sp2 HRB7682 ss15</strain>
    </source>
</reference>
<evidence type="ECO:0000313" key="4">
    <source>
        <dbReference type="Proteomes" id="UP001150238"/>
    </source>
</evidence>
<dbReference type="GO" id="GO:0005737">
    <property type="term" value="C:cytoplasm"/>
    <property type="evidence" value="ECO:0007669"/>
    <property type="project" value="TreeGrafter"/>
</dbReference>
<name>A0A9W9B0C5_9AGAR</name>
<feature type="region of interest" description="Disordered" evidence="1">
    <location>
        <begin position="1"/>
        <end position="28"/>
    </location>
</feature>
<proteinExistence type="predicted"/>
<feature type="compositionally biased region" description="Pro residues" evidence="1">
    <location>
        <begin position="15"/>
        <end position="28"/>
    </location>
</feature>
<sequence>MDPVTRHRISQSPGIPRPSPTPSYWPVPPSNISQWGAQDVLPEKADIVIIGSGITGASIARTLLRELGENSSDVQIVMLEAREICSGATARNGGHITPAWYHQYPELVKTYGKETAHEIIKFQVSHVHKLLSVAEEDGLLEDSQCRLTDSFDAYVDRTRFEIARENYTEYRKEEELSSLHQVTRLYEDKEQLQALQLSSTFSGVIGTVFGAMHAYRFVTGILSRLLRSHTANFQIFAETPCISITAASSTYVIETPKGTIRSAHIVHATNAWTSHLLPGFRRKIVPLRGEMTSQRPGTGLGFGQISPSLSTTPSSSSNWQGSRTFIFYTGGKDGIFDYLTQQMQPCQVSSASRYPLPRTEFMFGGGLAFDPELFCAQLGNTDDTQSIPELSTYLSSVLPCYFGENWGDDAESSEEDDRLNWGKGRTKASWSGLIGLSADSNPWVGRVPASLAEGRKLEVDKSRAGLADAGEWVCGGYSGEGMVNAWKCGAALAHMILGRCECPEWLPEPYTVSLERHAKAKLDDVLQSYI</sequence>
<organism evidence="3 4">
    <name type="scientific">Lentinula lateritia</name>
    <dbReference type="NCBI Taxonomy" id="40482"/>
    <lineage>
        <taxon>Eukaryota</taxon>
        <taxon>Fungi</taxon>
        <taxon>Dikarya</taxon>
        <taxon>Basidiomycota</taxon>
        <taxon>Agaricomycotina</taxon>
        <taxon>Agaricomycetes</taxon>
        <taxon>Agaricomycetidae</taxon>
        <taxon>Agaricales</taxon>
        <taxon>Marasmiineae</taxon>
        <taxon>Omphalotaceae</taxon>
        <taxon>Lentinula</taxon>
    </lineage>
</organism>
<evidence type="ECO:0000256" key="1">
    <source>
        <dbReference type="SAM" id="MobiDB-lite"/>
    </source>
</evidence>
<dbReference type="AlphaFoldDB" id="A0A9W9B0C5"/>
<dbReference type="Gene3D" id="3.30.9.10">
    <property type="entry name" value="D-Amino Acid Oxidase, subunit A, domain 2"/>
    <property type="match status" value="1"/>
</dbReference>
<dbReference type="PANTHER" id="PTHR13847:SF213">
    <property type="entry name" value="DEPENDENT OXIDOREDUCTASE, PUTATIVE-RELATED"/>
    <property type="match status" value="1"/>
</dbReference>
<dbReference type="InterPro" id="IPR006076">
    <property type="entry name" value="FAD-dep_OxRdtase"/>
</dbReference>
<comment type="caution">
    <text evidence="3">The sequence shown here is derived from an EMBL/GenBank/DDBJ whole genome shotgun (WGS) entry which is preliminary data.</text>
</comment>
<evidence type="ECO:0000259" key="2">
    <source>
        <dbReference type="Pfam" id="PF01266"/>
    </source>
</evidence>